<feature type="region of interest" description="Disordered" evidence="1">
    <location>
        <begin position="190"/>
        <end position="247"/>
    </location>
</feature>
<accession>A0A7W8JUR7</accession>
<dbReference type="RefSeq" id="WP_184132944.1">
    <property type="nucleotide sequence ID" value="NZ_JACHFL010000006.1"/>
</dbReference>
<protein>
    <submittedName>
        <fullName evidence="2">Uncharacterized protein</fullName>
    </submittedName>
</protein>
<dbReference type="EMBL" id="JACHFL010000006">
    <property type="protein sequence ID" value="MBB5363652.1"/>
    <property type="molecule type" value="Genomic_DNA"/>
</dbReference>
<dbReference type="Proteomes" id="UP000552709">
    <property type="component" value="Unassembled WGS sequence"/>
</dbReference>
<sequence>MATDRQKAIDKAVKVFRQGVSTGHAGEKLKCVQVLSRLSERHGLMLCDIDASLPRRWDAELLRIKIGLVVVSASAAGAGGGQGTANVDLESLLFQHLDVAERKRRLQGPLFSQGVFKAVERTSAYTRLLAEAHSLDRSNVGVGLGDQELMTWLDRALSRQGSRVESRPTSHTIFEDLVAYCRAGYMTETGERRKAEQHRQRQEQRQQAEAERKRAEAQRRDRERQAAEDRRKREQREAERVRRENEGRGHLDDEAEVFAMAFDERAVARLYLKVARQQVGTRGTVKPVTAATGQLVVKLLVTAALKDDVDLAFRKALHDLQVAAARVRDEAARNRDEAVRRAEAAYASECELAFERVVDRYVA</sequence>
<evidence type="ECO:0000313" key="3">
    <source>
        <dbReference type="Proteomes" id="UP000552709"/>
    </source>
</evidence>
<keyword evidence="3" id="KW-1185">Reference proteome</keyword>
<name>A0A7W8JUR7_9DEIO</name>
<dbReference type="AlphaFoldDB" id="A0A7W8JUR7"/>
<reference evidence="2 3" key="1">
    <citation type="submission" date="2020-08" db="EMBL/GenBank/DDBJ databases">
        <title>Genomic Encyclopedia of Type Strains, Phase IV (KMG-IV): sequencing the most valuable type-strain genomes for metagenomic binning, comparative biology and taxonomic classification.</title>
        <authorList>
            <person name="Goeker M."/>
        </authorList>
    </citation>
    <scope>NUCLEOTIDE SEQUENCE [LARGE SCALE GENOMIC DNA]</scope>
    <source>
        <strain evidence="2 3">DSM 27939</strain>
    </source>
</reference>
<proteinExistence type="predicted"/>
<evidence type="ECO:0000256" key="1">
    <source>
        <dbReference type="SAM" id="MobiDB-lite"/>
    </source>
</evidence>
<evidence type="ECO:0000313" key="2">
    <source>
        <dbReference type="EMBL" id="MBB5363652.1"/>
    </source>
</evidence>
<gene>
    <name evidence="2" type="ORF">HNQ08_002758</name>
</gene>
<organism evidence="2 3">
    <name type="scientific">Deinococcus humi</name>
    <dbReference type="NCBI Taxonomy" id="662880"/>
    <lineage>
        <taxon>Bacteria</taxon>
        <taxon>Thermotogati</taxon>
        <taxon>Deinococcota</taxon>
        <taxon>Deinococci</taxon>
        <taxon>Deinococcales</taxon>
        <taxon>Deinococcaceae</taxon>
        <taxon>Deinococcus</taxon>
    </lineage>
</organism>
<comment type="caution">
    <text evidence="2">The sequence shown here is derived from an EMBL/GenBank/DDBJ whole genome shotgun (WGS) entry which is preliminary data.</text>
</comment>